<dbReference type="Proteomes" id="UP001642360">
    <property type="component" value="Unassembled WGS sequence"/>
</dbReference>
<name>A0ABC8S7C4_9AQUA</name>
<evidence type="ECO:0000313" key="1">
    <source>
        <dbReference type="EMBL" id="CAK9150943.1"/>
    </source>
</evidence>
<reference evidence="1 2" key="1">
    <citation type="submission" date="2024-02" db="EMBL/GenBank/DDBJ databases">
        <authorList>
            <person name="Vignale AGUSTIN F."/>
            <person name="Sosa J E."/>
            <person name="Modenutti C."/>
        </authorList>
    </citation>
    <scope>NUCLEOTIDE SEQUENCE [LARGE SCALE GENOMIC DNA]</scope>
</reference>
<evidence type="ECO:0000313" key="2">
    <source>
        <dbReference type="Proteomes" id="UP001642360"/>
    </source>
</evidence>
<dbReference type="AlphaFoldDB" id="A0ABC8S7C4"/>
<comment type="caution">
    <text evidence="1">The sequence shown here is derived from an EMBL/GenBank/DDBJ whole genome shotgun (WGS) entry which is preliminary data.</text>
</comment>
<sequence>MFTFDSVIPRFNGAYYVYKSLVHLCLSVDLQAVVKWLNKPKDEVPLKPETFLALVETYVQKYGMRFFVLDAHGIWMTTLSVLFTFFLSLQSKDSNSNLIVEEIKLVANAEENEVVTTIQFNEANIVQKDVKIVEPKEKNAAAAVKSCKQPSIAQKDVKAVEPLEKNAAAAAKRVSLLSMGTRNLVSKASINGYKEAKFLCLGKNF</sequence>
<proteinExistence type="predicted"/>
<accession>A0ABC8S7C4</accession>
<dbReference type="EMBL" id="CAUOFW020002081">
    <property type="protein sequence ID" value="CAK9150943.1"/>
    <property type="molecule type" value="Genomic_DNA"/>
</dbReference>
<organism evidence="1 2">
    <name type="scientific">Ilex paraguariensis</name>
    <name type="common">yerba mate</name>
    <dbReference type="NCBI Taxonomy" id="185542"/>
    <lineage>
        <taxon>Eukaryota</taxon>
        <taxon>Viridiplantae</taxon>
        <taxon>Streptophyta</taxon>
        <taxon>Embryophyta</taxon>
        <taxon>Tracheophyta</taxon>
        <taxon>Spermatophyta</taxon>
        <taxon>Magnoliopsida</taxon>
        <taxon>eudicotyledons</taxon>
        <taxon>Gunneridae</taxon>
        <taxon>Pentapetalae</taxon>
        <taxon>asterids</taxon>
        <taxon>campanulids</taxon>
        <taxon>Aquifoliales</taxon>
        <taxon>Aquifoliaceae</taxon>
        <taxon>Ilex</taxon>
    </lineage>
</organism>
<gene>
    <name evidence="1" type="ORF">ILEXP_LOCUS19102</name>
</gene>
<protein>
    <submittedName>
        <fullName evidence="1">Uncharacterized protein</fullName>
    </submittedName>
</protein>
<keyword evidence="2" id="KW-1185">Reference proteome</keyword>